<accession>H0E5K4</accession>
<gene>
    <name evidence="4" type="ORF">PAI11_20950</name>
</gene>
<evidence type="ECO:0000259" key="3">
    <source>
        <dbReference type="Pfam" id="PF02470"/>
    </source>
</evidence>
<keyword evidence="2" id="KW-0732">Signal</keyword>
<dbReference type="Pfam" id="PF02470">
    <property type="entry name" value="MlaD"/>
    <property type="match status" value="1"/>
</dbReference>
<evidence type="ECO:0000256" key="1">
    <source>
        <dbReference type="SAM" id="MobiDB-lite"/>
    </source>
</evidence>
<dbReference type="PANTHER" id="PTHR33371:SF4">
    <property type="entry name" value="INTERMEMBRANE PHOSPHOLIPID TRANSPORT SYSTEM BINDING PROTEIN MLAD"/>
    <property type="match status" value="1"/>
</dbReference>
<dbReference type="PANTHER" id="PTHR33371">
    <property type="entry name" value="INTERMEMBRANE PHOSPHOLIPID TRANSPORT SYSTEM BINDING PROTEIN MLAD-RELATED"/>
    <property type="match status" value="1"/>
</dbReference>
<sequence length="442" mass="46301">MIAAAVLLLVLVLAVTAVASSGDDQRGDYRLRLQLDNAAGLRDGSQVVSGGVPVGTVSLHLGRGDRVEAELKLERKAAPVAKDAQVAIAAVNLLGQKRVELTRGEGGEPAPSGYLVPARNITVSTDLDQVLATLDDDTRTRLSVLINEAGAAFTGRREDFSKVVGELPGSLVSAKRLLNELVGDNRVLADLVTRSDRFVGALAGDRRELSRVVDVAGRAAESVEQRRASLQRSLAAAPATLAALRRFLGELRTTTVPLGPAARDITAVAPELQATLDRVEDFRKAADPVLRRATAVAPDLTRLGDSATPVLTRAMPTLKALSAVATALTPVSDTLLHSANNLVATVENWARAIQFRDGLSHVFRGEASVTLNTLTSVLDRFGALAAKQTGGSTAVPLDQELEGGARARRGTTPTPTSTPTSRSDRSAAARAATRGLEALLGP</sequence>
<reference evidence="4 5" key="1">
    <citation type="journal article" date="2013" name="Biodegradation">
        <title>Quantitative proteomic analysis of ibuprofen-degrading Patulibacter sp. strain I11.</title>
        <authorList>
            <person name="Almeida B."/>
            <person name="Kjeldal H."/>
            <person name="Lolas I."/>
            <person name="Knudsen A.D."/>
            <person name="Carvalho G."/>
            <person name="Nielsen K.L."/>
            <person name="Barreto Crespo M.T."/>
            <person name="Stensballe A."/>
            <person name="Nielsen J.L."/>
        </authorList>
    </citation>
    <scope>NUCLEOTIDE SEQUENCE [LARGE SCALE GENOMIC DNA]</scope>
    <source>
        <strain evidence="4 5">I11</strain>
    </source>
</reference>
<feature type="signal peptide" evidence="2">
    <location>
        <begin position="1"/>
        <end position="19"/>
    </location>
</feature>
<keyword evidence="5" id="KW-1185">Reference proteome</keyword>
<dbReference type="InterPro" id="IPR052336">
    <property type="entry name" value="MlaD_Phospholipid_Transporter"/>
</dbReference>
<protein>
    <recommendedName>
        <fullName evidence="3">Mce/MlaD domain-containing protein</fullName>
    </recommendedName>
</protein>
<feature type="domain" description="Mce/MlaD" evidence="3">
    <location>
        <begin position="29"/>
        <end position="104"/>
    </location>
</feature>
<dbReference type="InterPro" id="IPR003399">
    <property type="entry name" value="Mce/MlaD"/>
</dbReference>
<feature type="region of interest" description="Disordered" evidence="1">
    <location>
        <begin position="392"/>
        <end position="434"/>
    </location>
</feature>
<proteinExistence type="predicted"/>
<evidence type="ECO:0000313" key="5">
    <source>
        <dbReference type="Proteomes" id="UP000005143"/>
    </source>
</evidence>
<name>H0E5K4_9ACTN</name>
<evidence type="ECO:0000256" key="2">
    <source>
        <dbReference type="SAM" id="SignalP"/>
    </source>
</evidence>
<evidence type="ECO:0000313" key="4">
    <source>
        <dbReference type="EMBL" id="EHN11039.1"/>
    </source>
</evidence>
<dbReference type="AlphaFoldDB" id="H0E5K4"/>
<organism evidence="4 5">
    <name type="scientific">Patulibacter medicamentivorans</name>
    <dbReference type="NCBI Taxonomy" id="1097667"/>
    <lineage>
        <taxon>Bacteria</taxon>
        <taxon>Bacillati</taxon>
        <taxon>Actinomycetota</taxon>
        <taxon>Thermoleophilia</taxon>
        <taxon>Solirubrobacterales</taxon>
        <taxon>Patulibacteraceae</taxon>
        <taxon>Patulibacter</taxon>
    </lineage>
</organism>
<comment type="caution">
    <text evidence="4">The sequence shown here is derived from an EMBL/GenBank/DDBJ whole genome shotgun (WGS) entry which is preliminary data.</text>
</comment>
<dbReference type="Proteomes" id="UP000005143">
    <property type="component" value="Unassembled WGS sequence"/>
</dbReference>
<dbReference type="EMBL" id="AGUD01000191">
    <property type="protein sequence ID" value="EHN11039.1"/>
    <property type="molecule type" value="Genomic_DNA"/>
</dbReference>
<feature type="compositionally biased region" description="Low complexity" evidence="1">
    <location>
        <begin position="410"/>
        <end position="421"/>
    </location>
</feature>
<feature type="chain" id="PRO_5003531781" description="Mce/MlaD domain-containing protein" evidence="2">
    <location>
        <begin position="20"/>
        <end position="442"/>
    </location>
</feature>